<dbReference type="InterPro" id="IPR014710">
    <property type="entry name" value="RmlC-like_jellyroll"/>
</dbReference>
<evidence type="ECO:0000256" key="1">
    <source>
        <dbReference type="ARBA" id="ARBA00022723"/>
    </source>
</evidence>
<dbReference type="Pfam" id="PF07883">
    <property type="entry name" value="Cupin_2"/>
    <property type="match status" value="1"/>
</dbReference>
<organism evidence="3 4">
    <name type="scientific">Paenibacillus foliorum</name>
    <dbReference type="NCBI Taxonomy" id="2654974"/>
    <lineage>
        <taxon>Bacteria</taxon>
        <taxon>Bacillati</taxon>
        <taxon>Bacillota</taxon>
        <taxon>Bacilli</taxon>
        <taxon>Bacillales</taxon>
        <taxon>Paenibacillaceae</taxon>
        <taxon>Paenibacillus</taxon>
    </lineage>
</organism>
<dbReference type="InterPro" id="IPR051610">
    <property type="entry name" value="GPI/OXD"/>
</dbReference>
<dbReference type="PANTHER" id="PTHR35848">
    <property type="entry name" value="OXALATE-BINDING PROTEIN"/>
    <property type="match status" value="1"/>
</dbReference>
<proteinExistence type="predicted"/>
<gene>
    <name evidence="3" type="ORF">GC093_34315</name>
</gene>
<evidence type="ECO:0000259" key="2">
    <source>
        <dbReference type="Pfam" id="PF07883"/>
    </source>
</evidence>
<name>A0A972GWM0_9BACL</name>
<keyword evidence="1" id="KW-0479">Metal-binding</keyword>
<reference evidence="3" key="1">
    <citation type="submission" date="2019-10" db="EMBL/GenBank/DDBJ databases">
        <title>Description of Paenibacillus glebae sp. nov.</title>
        <authorList>
            <person name="Carlier A."/>
            <person name="Qi S."/>
        </authorList>
    </citation>
    <scope>NUCLEOTIDE SEQUENCE</scope>
    <source>
        <strain evidence="3">LMG 31456</strain>
    </source>
</reference>
<dbReference type="InterPro" id="IPR011051">
    <property type="entry name" value="RmlC_Cupin_sf"/>
</dbReference>
<accession>A0A972GWM0</accession>
<sequence>MYMFIRNFLEAELVTEQCHRGIGTINHTSIYKKEDFDTKIQFINYVEIPPDASIGFHRHREDEEVYIILEGNGIMKVNDEQTRVKPGDILLNKPHWGHELFNDSNEMLRAVVFEVLK</sequence>
<protein>
    <submittedName>
        <fullName evidence="3">Cupin domain-containing protein</fullName>
    </submittedName>
</protein>
<dbReference type="PANTHER" id="PTHR35848:SF6">
    <property type="entry name" value="CUPIN TYPE-2 DOMAIN-CONTAINING PROTEIN"/>
    <property type="match status" value="1"/>
</dbReference>
<dbReference type="InterPro" id="IPR013096">
    <property type="entry name" value="Cupin_2"/>
</dbReference>
<keyword evidence="4" id="KW-1185">Reference proteome</keyword>
<dbReference type="AlphaFoldDB" id="A0A972GWM0"/>
<dbReference type="Gene3D" id="2.60.120.10">
    <property type="entry name" value="Jelly Rolls"/>
    <property type="match status" value="1"/>
</dbReference>
<dbReference type="GO" id="GO:0046872">
    <property type="term" value="F:metal ion binding"/>
    <property type="evidence" value="ECO:0007669"/>
    <property type="project" value="UniProtKB-KW"/>
</dbReference>
<dbReference type="SUPFAM" id="SSF51182">
    <property type="entry name" value="RmlC-like cupins"/>
    <property type="match status" value="1"/>
</dbReference>
<dbReference type="Proteomes" id="UP000641588">
    <property type="component" value="Unassembled WGS sequence"/>
</dbReference>
<feature type="domain" description="Cupin type-2" evidence="2">
    <location>
        <begin position="45"/>
        <end position="112"/>
    </location>
</feature>
<dbReference type="EMBL" id="WHOD01000130">
    <property type="protein sequence ID" value="NOU98261.1"/>
    <property type="molecule type" value="Genomic_DNA"/>
</dbReference>
<evidence type="ECO:0000313" key="4">
    <source>
        <dbReference type="Proteomes" id="UP000641588"/>
    </source>
</evidence>
<evidence type="ECO:0000313" key="3">
    <source>
        <dbReference type="EMBL" id="NOU98261.1"/>
    </source>
</evidence>
<comment type="caution">
    <text evidence="3">The sequence shown here is derived from an EMBL/GenBank/DDBJ whole genome shotgun (WGS) entry which is preliminary data.</text>
</comment>